<keyword evidence="2" id="KW-1185">Reference proteome</keyword>
<proteinExistence type="predicted"/>
<accession>E2C4D1</accession>
<dbReference type="InParanoid" id="E2C4D1"/>
<dbReference type="EMBL" id="GL452445">
    <property type="protein sequence ID" value="EFN77199.1"/>
    <property type="molecule type" value="Genomic_DNA"/>
</dbReference>
<organism evidence="2">
    <name type="scientific">Harpegnathos saltator</name>
    <name type="common">Jerdon's jumping ant</name>
    <dbReference type="NCBI Taxonomy" id="610380"/>
    <lineage>
        <taxon>Eukaryota</taxon>
        <taxon>Metazoa</taxon>
        <taxon>Ecdysozoa</taxon>
        <taxon>Arthropoda</taxon>
        <taxon>Hexapoda</taxon>
        <taxon>Insecta</taxon>
        <taxon>Pterygota</taxon>
        <taxon>Neoptera</taxon>
        <taxon>Endopterygota</taxon>
        <taxon>Hymenoptera</taxon>
        <taxon>Apocrita</taxon>
        <taxon>Aculeata</taxon>
        <taxon>Formicoidea</taxon>
        <taxon>Formicidae</taxon>
        <taxon>Ponerinae</taxon>
        <taxon>Ponerini</taxon>
        <taxon>Harpegnathos</taxon>
    </lineage>
</organism>
<sequence>PNLIKIGSLNPTIPINKQQILKLKGSIEKAVDTLRIVRIYLFSTPVTFHVVDNHFPITQ</sequence>
<evidence type="ECO:0000313" key="2">
    <source>
        <dbReference type="Proteomes" id="UP000008237"/>
    </source>
</evidence>
<feature type="non-terminal residue" evidence="1">
    <location>
        <position position="59"/>
    </location>
</feature>
<protein>
    <submittedName>
        <fullName evidence="1">Uncharacterized protein</fullName>
    </submittedName>
</protein>
<dbReference type="Proteomes" id="UP000008237">
    <property type="component" value="Unassembled WGS sequence"/>
</dbReference>
<dbReference type="AlphaFoldDB" id="E2C4D1"/>
<reference evidence="1 2" key="1">
    <citation type="journal article" date="2010" name="Science">
        <title>Genomic comparison of the ants Camponotus floridanus and Harpegnathos saltator.</title>
        <authorList>
            <person name="Bonasio R."/>
            <person name="Zhang G."/>
            <person name="Ye C."/>
            <person name="Mutti N.S."/>
            <person name="Fang X."/>
            <person name="Qin N."/>
            <person name="Donahue G."/>
            <person name="Yang P."/>
            <person name="Li Q."/>
            <person name="Li C."/>
            <person name="Zhang P."/>
            <person name="Huang Z."/>
            <person name="Berger S.L."/>
            <person name="Reinberg D."/>
            <person name="Wang J."/>
            <person name="Liebig J."/>
        </authorList>
    </citation>
    <scope>NUCLEOTIDE SEQUENCE [LARGE SCALE GENOMIC DNA]</scope>
    <source>
        <strain evidence="1 2">R22 G/1</strain>
    </source>
</reference>
<evidence type="ECO:0000313" key="1">
    <source>
        <dbReference type="EMBL" id="EFN77199.1"/>
    </source>
</evidence>
<feature type="non-terminal residue" evidence="1">
    <location>
        <position position="1"/>
    </location>
</feature>
<gene>
    <name evidence="1" type="ORF">EAI_04366</name>
</gene>
<name>E2C4D1_HARSA</name>